<comment type="pathway">
    <text evidence="1">Protein modification; protein ubiquitination.</text>
</comment>
<organism evidence="5 6">
    <name type="scientific">Candidatus Methanocrinis natronophilus</name>
    <dbReference type="NCBI Taxonomy" id="3033396"/>
    <lineage>
        <taxon>Archaea</taxon>
        <taxon>Methanobacteriati</taxon>
        <taxon>Methanobacteriota</taxon>
        <taxon>Stenosarchaea group</taxon>
        <taxon>Methanomicrobia</taxon>
        <taxon>Methanotrichales</taxon>
        <taxon>Methanotrichaceae</taxon>
        <taxon>Methanocrinis</taxon>
    </lineage>
</organism>
<proteinExistence type="predicted"/>
<dbReference type="PANTHER" id="PTHR22990:SF15">
    <property type="entry name" value="F-BOX ONLY PROTEIN 10"/>
    <property type="match status" value="1"/>
</dbReference>
<evidence type="ECO:0000313" key="6">
    <source>
        <dbReference type="Proteomes" id="UP001220010"/>
    </source>
</evidence>
<evidence type="ECO:0000313" key="5">
    <source>
        <dbReference type="EMBL" id="MDF0590357.1"/>
    </source>
</evidence>
<dbReference type="PANTHER" id="PTHR22990">
    <property type="entry name" value="F-BOX ONLY PROTEIN"/>
    <property type="match status" value="1"/>
</dbReference>
<dbReference type="SUPFAM" id="SSF51126">
    <property type="entry name" value="Pectin lyase-like"/>
    <property type="match status" value="2"/>
</dbReference>
<dbReference type="Pfam" id="PF05048">
    <property type="entry name" value="NosD"/>
    <property type="match status" value="1"/>
</dbReference>
<evidence type="ECO:0000259" key="4">
    <source>
        <dbReference type="SMART" id="SM00722"/>
    </source>
</evidence>
<gene>
    <name evidence="5" type="ORF">P0O15_04115</name>
</gene>
<accession>A0ABT5X6N4</accession>
<comment type="caution">
    <text evidence="5">The sequence shown here is derived from an EMBL/GenBank/DDBJ whole genome shotgun (WGS) entry which is preliminary data.</text>
</comment>
<dbReference type="SMART" id="SM00722">
    <property type="entry name" value="CASH"/>
    <property type="match status" value="1"/>
</dbReference>
<dbReference type="Proteomes" id="UP001220010">
    <property type="component" value="Unassembled WGS sequence"/>
</dbReference>
<dbReference type="InterPro" id="IPR006626">
    <property type="entry name" value="PbH1"/>
</dbReference>
<dbReference type="SMART" id="SM00710">
    <property type="entry name" value="PbH1"/>
    <property type="match status" value="9"/>
</dbReference>
<protein>
    <submittedName>
        <fullName evidence="5">NosD domain-containing protein</fullName>
    </submittedName>
</protein>
<dbReference type="InterPro" id="IPR012334">
    <property type="entry name" value="Pectin_lyas_fold"/>
</dbReference>
<keyword evidence="6" id="KW-1185">Reference proteome</keyword>
<dbReference type="InterPro" id="IPR011050">
    <property type="entry name" value="Pectin_lyase_fold/virulence"/>
</dbReference>
<keyword evidence="3" id="KW-0833">Ubl conjugation pathway</keyword>
<keyword evidence="2" id="KW-0677">Repeat</keyword>
<evidence type="ECO:0000256" key="2">
    <source>
        <dbReference type="ARBA" id="ARBA00022737"/>
    </source>
</evidence>
<dbReference type="NCBIfam" id="TIGR03804">
    <property type="entry name" value="para_beta_helix"/>
    <property type="match status" value="3"/>
</dbReference>
<dbReference type="EMBL" id="JARFPK010000011">
    <property type="protein sequence ID" value="MDF0590357.1"/>
    <property type="molecule type" value="Genomic_DNA"/>
</dbReference>
<sequence>MRCSAYLRPLLGATAILALLLVANASSATYQAGRDLQAAVDGAMPGDTILVGPGVYDKVEITKSITLIGDGARIRPGDRNIGIRIAADDVTVSGFTVEGGSYGIHLVGSNNCTVSNNTVTGAVQWGIGLISSDGNTIRDNVANYNGLGPHRWYGIYLSRSNGNQILDNEASHNGEYGICLFPSCSDNVISGNVAVGNKYGVYAFTDCNDNIIARNRLDNNEIAGIKLIGGCIRNHILENEISENGVVGIFLQTGSGYNIIRGNEIAKNQLFGVQILEGPAGNNTIFENNISGSQRGIVVNTDGNHIYNNRIFDAVIPAEDRGTNQWYAAYPVGGNFWGGHIGTDEMSGPGQNISGPDGFIDLPYVINERARDIYPIMGESVHPIQIVRASVHPARAQIGTQVTVEVALESVNGVAQISARARNLLVSSDPIRPITMYSSGEGVYTGTLQTALMGAGRYAIVLTVKDARGFELVEEMGEVEILPRSGRDFNEALSSAMGR</sequence>
<evidence type="ECO:0000256" key="3">
    <source>
        <dbReference type="ARBA" id="ARBA00022786"/>
    </source>
</evidence>
<reference evidence="5 6" key="1">
    <citation type="submission" date="2023-03" db="EMBL/GenBank/DDBJ databases">
        <title>WGS of Methanotrichaceae archaeon Mx.</title>
        <authorList>
            <person name="Sorokin D.Y."/>
            <person name="Merkel A.Y."/>
        </authorList>
    </citation>
    <scope>NUCLEOTIDE SEQUENCE [LARGE SCALE GENOMIC DNA]</scope>
    <source>
        <strain evidence="5 6">Mx</strain>
    </source>
</reference>
<dbReference type="InterPro" id="IPR039448">
    <property type="entry name" value="Beta_helix"/>
</dbReference>
<feature type="domain" description="Carbohydrate-binding/sugar hydrolysis" evidence="4">
    <location>
        <begin position="43"/>
        <end position="181"/>
    </location>
</feature>
<name>A0ABT5X6N4_9EURY</name>
<dbReference type="InterPro" id="IPR006633">
    <property type="entry name" value="Carb-bd_sugar_hydrolysis-dom"/>
</dbReference>
<dbReference type="InterPro" id="IPR051550">
    <property type="entry name" value="SCF-Subunits/Alg-Epimerases"/>
</dbReference>
<dbReference type="RefSeq" id="WP_316966108.1">
    <property type="nucleotide sequence ID" value="NZ_JARFPK010000011.1"/>
</dbReference>
<dbReference type="InterPro" id="IPR007742">
    <property type="entry name" value="NosD_dom"/>
</dbReference>
<dbReference type="InterPro" id="IPR022441">
    <property type="entry name" value="Para_beta_helix_rpt-2"/>
</dbReference>
<evidence type="ECO:0000256" key="1">
    <source>
        <dbReference type="ARBA" id="ARBA00004906"/>
    </source>
</evidence>
<dbReference type="Gene3D" id="2.160.20.10">
    <property type="entry name" value="Single-stranded right-handed beta-helix, Pectin lyase-like"/>
    <property type="match status" value="2"/>
</dbReference>
<dbReference type="Pfam" id="PF13229">
    <property type="entry name" value="Beta_helix"/>
    <property type="match status" value="1"/>
</dbReference>